<dbReference type="OrthoDB" id="626167at2759"/>
<keyword evidence="7 12" id="KW-0472">Membrane</keyword>
<dbReference type="InterPro" id="IPR050122">
    <property type="entry name" value="RTK"/>
</dbReference>
<dbReference type="FunFam" id="1.10.510.10:FF:001512">
    <property type="entry name" value="Receptor tyrosine-protein kinase erbB-2"/>
    <property type="match status" value="1"/>
</dbReference>
<dbReference type="InterPro" id="IPR017441">
    <property type="entry name" value="Protein_kinase_ATP_BS"/>
</dbReference>
<dbReference type="GO" id="GO:0043235">
    <property type="term" value="C:receptor complex"/>
    <property type="evidence" value="ECO:0007669"/>
    <property type="project" value="TreeGrafter"/>
</dbReference>
<evidence type="ECO:0000256" key="5">
    <source>
        <dbReference type="ARBA" id="ARBA00022777"/>
    </source>
</evidence>
<evidence type="ECO:0000256" key="8">
    <source>
        <dbReference type="ARBA" id="ARBA00023137"/>
    </source>
</evidence>
<comment type="caution">
    <text evidence="14">The sequence shown here is derived from an EMBL/GenBank/DDBJ whole genome shotgun (WGS) entry which is preliminary data.</text>
</comment>
<dbReference type="GO" id="GO:0030182">
    <property type="term" value="P:neuron differentiation"/>
    <property type="evidence" value="ECO:0007669"/>
    <property type="project" value="UniProtKB-ARBA"/>
</dbReference>
<feature type="compositionally biased region" description="Polar residues" evidence="11">
    <location>
        <begin position="585"/>
        <end position="630"/>
    </location>
</feature>
<dbReference type="GO" id="GO:0012505">
    <property type="term" value="C:endomembrane system"/>
    <property type="evidence" value="ECO:0007669"/>
    <property type="project" value="UniProtKB-SubCell"/>
</dbReference>
<keyword evidence="8" id="KW-0829">Tyrosine-protein kinase</keyword>
<feature type="domain" description="Protein kinase" evidence="13">
    <location>
        <begin position="739"/>
        <end position="1050"/>
    </location>
</feature>
<dbReference type="Proteomes" id="UP000192578">
    <property type="component" value="Unassembled WGS sequence"/>
</dbReference>
<name>A0A1W0WA95_HYPEX</name>
<evidence type="ECO:0000256" key="9">
    <source>
        <dbReference type="ARBA" id="ARBA00051243"/>
    </source>
</evidence>
<proteinExistence type="predicted"/>
<dbReference type="PANTHER" id="PTHR24416">
    <property type="entry name" value="TYROSINE-PROTEIN KINASE RECEPTOR"/>
    <property type="match status" value="1"/>
</dbReference>
<dbReference type="SUPFAM" id="SSF56112">
    <property type="entry name" value="Protein kinase-like (PK-like)"/>
    <property type="match status" value="1"/>
</dbReference>
<evidence type="ECO:0000256" key="1">
    <source>
        <dbReference type="ARBA" id="ARBA00004167"/>
    </source>
</evidence>
<comment type="catalytic activity">
    <reaction evidence="9">
        <text>L-tyrosyl-[protein] + ATP = O-phospho-L-tyrosyl-[protein] + ADP + H(+)</text>
        <dbReference type="Rhea" id="RHEA:10596"/>
        <dbReference type="Rhea" id="RHEA-COMP:10136"/>
        <dbReference type="Rhea" id="RHEA-COMP:20101"/>
        <dbReference type="ChEBI" id="CHEBI:15378"/>
        <dbReference type="ChEBI" id="CHEBI:30616"/>
        <dbReference type="ChEBI" id="CHEBI:46858"/>
        <dbReference type="ChEBI" id="CHEBI:61978"/>
        <dbReference type="ChEBI" id="CHEBI:456216"/>
        <dbReference type="EC" id="2.7.10.1"/>
    </reaction>
</comment>
<evidence type="ECO:0000313" key="15">
    <source>
        <dbReference type="Proteomes" id="UP000192578"/>
    </source>
</evidence>
<dbReference type="GO" id="GO:0007169">
    <property type="term" value="P:cell surface receptor protein tyrosine kinase signaling pathway"/>
    <property type="evidence" value="ECO:0007669"/>
    <property type="project" value="TreeGrafter"/>
</dbReference>
<keyword evidence="6 10" id="KW-0067">ATP-binding</keyword>
<dbReference type="CDD" id="cd00192">
    <property type="entry name" value="PTKc"/>
    <property type="match status" value="1"/>
</dbReference>
<dbReference type="PROSITE" id="PS00107">
    <property type="entry name" value="PROTEIN_KINASE_ATP"/>
    <property type="match status" value="1"/>
</dbReference>
<reference evidence="15" key="1">
    <citation type="submission" date="2017-01" db="EMBL/GenBank/DDBJ databases">
        <title>Comparative genomics of anhydrobiosis in the tardigrade Hypsibius dujardini.</title>
        <authorList>
            <person name="Yoshida Y."/>
            <person name="Koutsovoulos G."/>
            <person name="Laetsch D."/>
            <person name="Stevens L."/>
            <person name="Kumar S."/>
            <person name="Horikawa D."/>
            <person name="Ishino K."/>
            <person name="Komine S."/>
            <person name="Tomita M."/>
            <person name="Blaxter M."/>
            <person name="Arakawa K."/>
        </authorList>
    </citation>
    <scope>NUCLEOTIDE SEQUENCE [LARGE SCALE GENOMIC DNA]</scope>
    <source>
        <strain evidence="15">Z151</strain>
    </source>
</reference>
<dbReference type="PROSITE" id="PS50011">
    <property type="entry name" value="PROTEIN_KINASE_DOM"/>
    <property type="match status" value="1"/>
</dbReference>
<dbReference type="InterPro" id="IPR020635">
    <property type="entry name" value="Tyr_kinase_cat_dom"/>
</dbReference>
<comment type="subcellular location">
    <subcellularLocation>
        <location evidence="2">Endomembrane system</location>
    </subcellularLocation>
    <subcellularLocation>
        <location evidence="1">Membrane</location>
        <topology evidence="1">Single-pass membrane protein</topology>
    </subcellularLocation>
</comment>
<evidence type="ECO:0000259" key="13">
    <source>
        <dbReference type="PROSITE" id="PS50011"/>
    </source>
</evidence>
<evidence type="ECO:0000256" key="11">
    <source>
        <dbReference type="SAM" id="MobiDB-lite"/>
    </source>
</evidence>
<accession>A0A1W0WA95</accession>
<keyword evidence="12" id="KW-1133">Transmembrane helix</keyword>
<gene>
    <name evidence="14" type="ORF">BV898_13641</name>
</gene>
<protein>
    <submittedName>
        <fullName evidence="14">Macrophage colony-stimulating factor 1 receptor 2</fullName>
    </submittedName>
</protein>
<dbReference type="PRINTS" id="PR00109">
    <property type="entry name" value="TYRKINASE"/>
</dbReference>
<keyword evidence="15" id="KW-1185">Reference proteome</keyword>
<dbReference type="Gene3D" id="3.30.200.20">
    <property type="entry name" value="Phosphorylase Kinase, domain 1"/>
    <property type="match status" value="1"/>
</dbReference>
<dbReference type="Gene3D" id="1.10.510.10">
    <property type="entry name" value="Transferase(Phosphotransferase) domain 1"/>
    <property type="match status" value="1"/>
</dbReference>
<keyword evidence="14" id="KW-0675">Receptor</keyword>
<organism evidence="14 15">
    <name type="scientific">Hypsibius exemplaris</name>
    <name type="common">Freshwater tardigrade</name>
    <dbReference type="NCBI Taxonomy" id="2072580"/>
    <lineage>
        <taxon>Eukaryota</taxon>
        <taxon>Metazoa</taxon>
        <taxon>Ecdysozoa</taxon>
        <taxon>Tardigrada</taxon>
        <taxon>Eutardigrada</taxon>
        <taxon>Parachela</taxon>
        <taxon>Hypsibioidea</taxon>
        <taxon>Hypsibiidae</taxon>
        <taxon>Hypsibius</taxon>
    </lineage>
</organism>
<keyword evidence="4 10" id="KW-0547">Nucleotide-binding</keyword>
<feature type="binding site" evidence="10">
    <location>
        <position position="774"/>
    </location>
    <ligand>
        <name>ATP</name>
        <dbReference type="ChEBI" id="CHEBI:30616"/>
    </ligand>
</feature>
<feature type="region of interest" description="Disordered" evidence="11">
    <location>
        <begin position="448"/>
        <end position="516"/>
    </location>
</feature>
<dbReference type="SMART" id="SM00219">
    <property type="entry name" value="TyrKc"/>
    <property type="match status" value="1"/>
</dbReference>
<sequence length="1105" mass="122266">MSLPYVIMRVTISVVLTLGCWTTLIDCGLLAELSRSDEYSFTPTRTVQKGTHDKIDQTSLPCHFNNGIDNSYGWSSSKVCGAIISCTDHFRALYYMNSTSSSCSGQDQLLFTRNISISTNRISFRFAFSGPRDRLLDIGLYAKSGTAEKRLLWSLSKNQLPPEKEWFHFRLDVCLTDAQLVFFANVSRGLRPRGSPVKSNLYRTSEVSIRLDDIVVDNETTAVHDEGSHIFPACVEFPTVIATTVNHTTCRLNQEFSTACGWNVTIPASGHSLLARPTDTDNITTGTNTTGRYLNIYPSGYSSPFNTSSPKLRLYFVSPLIERANGTGEPGELTFWYRRSKHCNVHLSACPVDLLSQELSLGNPQNDSCTCPWTSQIASDSFDVAYWTPASWRPPRRDNLTQRYNTSNTNEHIVFKINCEQDTNVSSVYFHLERVWYNAESAYRPPTDDHIGTGSPTTDGIPSSTSPFPRSTKPGNIGTTDANSSYTTTVRANSTVAPKPSPTIEPAASPTNATNDVNANATTVATEVHSTATYGNGSVTGTLTTEVTTNATTIPTTVAVTTDKGSTPTTAVPETATVGNTIDESFTLNPTVPETATVGNTTGEGSTWNPTVPETATVGNNESSPTTKYPPSSATTSSDSSRGSSAGESNGIGSDKLLQVLVGVFGSALAIVFVAFLYIRAKKRRRLRGTMKKVQPLQPKVSSKAVYQMDKKVIKKSAKFNAIISRYTRLLDVALDTLEISHEILGKGEFGIVYRGLAHSLPTVSKGPTMVAVKTLVNPADEEQQVLFAEEFRVMLKAGRHVNIVNILGVIQQGQPFLILEYCQFGSLLVYLKNRRNGRVYSHVNESGHLQDFDLNELRHQYRDMCQAEDREPSDEHMKEYMLSTNDLIRFSHQICRGMEYLASRSIIHRDLAARNILVASNQILKISDFGLAKQGSDSYVVSNAFIALPILWMPPDAIINRIFSQHSDVWSFGVVLWEIFSIGKIPFDRPNVAKFTAISFAEWLMQGHQMSRPDAAPLSIYEMMKTCWRLTPEKRPSFSELCNTLDGMVSTSTDVENSNYLPLEEAESKFDELNKELLECLADFDQNPDEIAFDRSEQLEEDIL</sequence>
<evidence type="ECO:0000256" key="12">
    <source>
        <dbReference type="SAM" id="Phobius"/>
    </source>
</evidence>
<dbReference type="PROSITE" id="PS00109">
    <property type="entry name" value="PROTEIN_KINASE_TYR"/>
    <property type="match status" value="1"/>
</dbReference>
<dbReference type="GO" id="GO:0050793">
    <property type="term" value="P:regulation of developmental process"/>
    <property type="evidence" value="ECO:0007669"/>
    <property type="project" value="UniProtKB-ARBA"/>
</dbReference>
<evidence type="ECO:0000256" key="4">
    <source>
        <dbReference type="ARBA" id="ARBA00022741"/>
    </source>
</evidence>
<dbReference type="GO" id="GO:0004714">
    <property type="term" value="F:transmembrane receptor protein tyrosine kinase activity"/>
    <property type="evidence" value="ECO:0007669"/>
    <property type="project" value="UniProtKB-EC"/>
</dbReference>
<dbReference type="GO" id="GO:0005524">
    <property type="term" value="F:ATP binding"/>
    <property type="evidence" value="ECO:0007669"/>
    <property type="project" value="UniProtKB-UniRule"/>
</dbReference>
<keyword evidence="5" id="KW-0418">Kinase</keyword>
<evidence type="ECO:0000256" key="10">
    <source>
        <dbReference type="PROSITE-ProRule" id="PRU10141"/>
    </source>
</evidence>
<keyword evidence="3" id="KW-0808">Transferase</keyword>
<dbReference type="PANTHER" id="PTHR24416:SF600">
    <property type="entry name" value="PDGF- AND VEGF-RECEPTOR RELATED, ISOFORM J"/>
    <property type="match status" value="1"/>
</dbReference>
<feature type="region of interest" description="Disordered" evidence="11">
    <location>
        <begin position="585"/>
        <end position="649"/>
    </location>
</feature>
<dbReference type="EMBL" id="MTYJ01000154">
    <property type="protein sequence ID" value="OQV12082.1"/>
    <property type="molecule type" value="Genomic_DNA"/>
</dbReference>
<evidence type="ECO:0000313" key="14">
    <source>
        <dbReference type="EMBL" id="OQV12082.1"/>
    </source>
</evidence>
<keyword evidence="12" id="KW-0812">Transmembrane</keyword>
<dbReference type="InterPro" id="IPR008266">
    <property type="entry name" value="Tyr_kinase_AS"/>
</dbReference>
<dbReference type="InterPro" id="IPR011009">
    <property type="entry name" value="Kinase-like_dom_sf"/>
</dbReference>
<evidence type="ECO:0000256" key="2">
    <source>
        <dbReference type="ARBA" id="ARBA00004308"/>
    </source>
</evidence>
<evidence type="ECO:0000256" key="3">
    <source>
        <dbReference type="ARBA" id="ARBA00022679"/>
    </source>
</evidence>
<evidence type="ECO:0000256" key="7">
    <source>
        <dbReference type="ARBA" id="ARBA00023136"/>
    </source>
</evidence>
<dbReference type="GO" id="GO:0051130">
    <property type="term" value="P:positive regulation of cellular component organization"/>
    <property type="evidence" value="ECO:0007669"/>
    <property type="project" value="UniProtKB-ARBA"/>
</dbReference>
<dbReference type="InterPro" id="IPR000719">
    <property type="entry name" value="Prot_kinase_dom"/>
</dbReference>
<dbReference type="AlphaFoldDB" id="A0A1W0WA95"/>
<dbReference type="GO" id="GO:0005886">
    <property type="term" value="C:plasma membrane"/>
    <property type="evidence" value="ECO:0007669"/>
    <property type="project" value="TreeGrafter"/>
</dbReference>
<feature type="transmembrane region" description="Helical" evidence="12">
    <location>
        <begin position="657"/>
        <end position="679"/>
    </location>
</feature>
<evidence type="ECO:0000256" key="6">
    <source>
        <dbReference type="ARBA" id="ARBA00022840"/>
    </source>
</evidence>
<feature type="compositionally biased region" description="Low complexity" evidence="11">
    <location>
        <begin position="632"/>
        <end position="649"/>
    </location>
</feature>
<dbReference type="Pfam" id="PF07714">
    <property type="entry name" value="PK_Tyr_Ser-Thr"/>
    <property type="match status" value="1"/>
</dbReference>
<feature type="compositionally biased region" description="Polar residues" evidence="11">
    <location>
        <begin position="454"/>
        <end position="496"/>
    </location>
</feature>
<dbReference type="GO" id="GO:0048468">
    <property type="term" value="P:cell development"/>
    <property type="evidence" value="ECO:0007669"/>
    <property type="project" value="UniProtKB-ARBA"/>
</dbReference>
<dbReference type="InterPro" id="IPR001245">
    <property type="entry name" value="Ser-Thr/Tyr_kinase_cat_dom"/>
</dbReference>
<dbReference type="Gene3D" id="2.60.120.200">
    <property type="match status" value="1"/>
</dbReference>